<gene>
    <name evidence="8" type="primary">tilS</name>
    <name evidence="10" type="ORF">CFX1CAM_1852</name>
</gene>
<reference evidence="11" key="1">
    <citation type="submission" date="2017-05" db="EMBL/GenBank/DDBJ databases">
        <authorList>
            <person name="Kirkegaard R."/>
            <person name="Mcilroy J S."/>
        </authorList>
    </citation>
    <scope>NUCLEOTIDE SEQUENCE [LARGE SCALE GENOMIC DNA]</scope>
</reference>
<dbReference type="GO" id="GO:0006400">
    <property type="term" value="P:tRNA modification"/>
    <property type="evidence" value="ECO:0007669"/>
    <property type="project" value="UniProtKB-UniRule"/>
</dbReference>
<name>A0A1Y6K7W2_9CHLR</name>
<evidence type="ECO:0000313" key="10">
    <source>
        <dbReference type="EMBL" id="SMX54917.1"/>
    </source>
</evidence>
<evidence type="ECO:0000256" key="5">
    <source>
        <dbReference type="ARBA" id="ARBA00022741"/>
    </source>
</evidence>
<evidence type="ECO:0000256" key="1">
    <source>
        <dbReference type="ARBA" id="ARBA00004496"/>
    </source>
</evidence>
<dbReference type="PANTHER" id="PTHR43033">
    <property type="entry name" value="TRNA(ILE)-LYSIDINE SYNTHASE-RELATED"/>
    <property type="match status" value="1"/>
</dbReference>
<organism evidence="10 11">
    <name type="scientific">Candidatus Brevifilum fermentans</name>
    <dbReference type="NCBI Taxonomy" id="1986204"/>
    <lineage>
        <taxon>Bacteria</taxon>
        <taxon>Bacillati</taxon>
        <taxon>Chloroflexota</taxon>
        <taxon>Anaerolineae</taxon>
        <taxon>Anaerolineales</taxon>
        <taxon>Anaerolineaceae</taxon>
        <taxon>Candidatus Brevifilum</taxon>
    </lineage>
</organism>
<dbReference type="EMBL" id="LT859958">
    <property type="protein sequence ID" value="SMX54917.1"/>
    <property type="molecule type" value="Genomic_DNA"/>
</dbReference>
<dbReference type="GO" id="GO:0032267">
    <property type="term" value="F:tRNA(Ile)-lysidine synthase activity"/>
    <property type="evidence" value="ECO:0007669"/>
    <property type="project" value="UniProtKB-EC"/>
</dbReference>
<protein>
    <recommendedName>
        <fullName evidence="8">tRNA(Ile)-lysidine synthase</fullName>
        <ecNumber evidence="8">6.3.4.19</ecNumber>
    </recommendedName>
    <alternativeName>
        <fullName evidence="8">tRNA(Ile)-2-lysyl-cytidine synthase</fullName>
    </alternativeName>
    <alternativeName>
        <fullName evidence="8">tRNA(Ile)-lysidine synthetase</fullName>
    </alternativeName>
</protein>
<evidence type="ECO:0000256" key="2">
    <source>
        <dbReference type="ARBA" id="ARBA00022490"/>
    </source>
</evidence>
<dbReference type="CDD" id="cd01992">
    <property type="entry name" value="TilS_N"/>
    <property type="match status" value="1"/>
</dbReference>
<dbReference type="InterPro" id="IPR012796">
    <property type="entry name" value="Lysidine-tRNA-synth_C"/>
</dbReference>
<dbReference type="AlphaFoldDB" id="A0A1Y6K7W2"/>
<dbReference type="GO" id="GO:0005524">
    <property type="term" value="F:ATP binding"/>
    <property type="evidence" value="ECO:0007669"/>
    <property type="project" value="UniProtKB-UniRule"/>
</dbReference>
<keyword evidence="4 8" id="KW-0819">tRNA processing</keyword>
<dbReference type="Pfam" id="PF01171">
    <property type="entry name" value="ATP_bind_3"/>
    <property type="match status" value="1"/>
</dbReference>
<dbReference type="EC" id="6.3.4.19" evidence="8"/>
<dbReference type="NCBIfam" id="TIGR02433">
    <property type="entry name" value="lysidine_TilS_C"/>
    <property type="match status" value="1"/>
</dbReference>
<keyword evidence="5 8" id="KW-0547">Nucleotide-binding</keyword>
<dbReference type="GO" id="GO:0005737">
    <property type="term" value="C:cytoplasm"/>
    <property type="evidence" value="ECO:0007669"/>
    <property type="project" value="UniProtKB-SubCell"/>
</dbReference>
<dbReference type="Proteomes" id="UP000195514">
    <property type="component" value="Chromosome I"/>
</dbReference>
<dbReference type="OrthoDB" id="9807403at2"/>
<dbReference type="SUPFAM" id="SSF56037">
    <property type="entry name" value="PheT/TilS domain"/>
    <property type="match status" value="1"/>
</dbReference>
<dbReference type="RefSeq" id="WP_087862720.1">
    <property type="nucleotide sequence ID" value="NZ_LT859958.1"/>
</dbReference>
<dbReference type="InterPro" id="IPR012795">
    <property type="entry name" value="tRNA_Ile_lys_synt_N"/>
</dbReference>
<accession>A0A1Y6K7W2</accession>
<evidence type="ECO:0000256" key="7">
    <source>
        <dbReference type="ARBA" id="ARBA00048539"/>
    </source>
</evidence>
<dbReference type="SMART" id="SM00977">
    <property type="entry name" value="TilS_C"/>
    <property type="match status" value="1"/>
</dbReference>
<evidence type="ECO:0000313" key="11">
    <source>
        <dbReference type="Proteomes" id="UP000195514"/>
    </source>
</evidence>
<keyword evidence="6 8" id="KW-0067">ATP-binding</keyword>
<evidence type="ECO:0000256" key="4">
    <source>
        <dbReference type="ARBA" id="ARBA00022694"/>
    </source>
</evidence>
<comment type="similarity">
    <text evidence="8">Belongs to the tRNA(Ile)-lysidine synthase family.</text>
</comment>
<dbReference type="Pfam" id="PF11734">
    <property type="entry name" value="TilS_C"/>
    <property type="match status" value="1"/>
</dbReference>
<dbReference type="SUPFAM" id="SSF82829">
    <property type="entry name" value="MesJ substrate recognition domain-like"/>
    <property type="match status" value="1"/>
</dbReference>
<evidence type="ECO:0000256" key="8">
    <source>
        <dbReference type="HAMAP-Rule" id="MF_01161"/>
    </source>
</evidence>
<proteinExistence type="inferred from homology"/>
<comment type="subcellular location">
    <subcellularLocation>
        <location evidence="1 8">Cytoplasm</location>
    </subcellularLocation>
</comment>
<feature type="binding site" evidence="8">
    <location>
        <begin position="27"/>
        <end position="32"/>
    </location>
    <ligand>
        <name>ATP</name>
        <dbReference type="ChEBI" id="CHEBI:30616"/>
    </ligand>
</feature>
<dbReference type="HAMAP" id="MF_01161">
    <property type="entry name" value="tRNA_Ile_lys_synt"/>
    <property type="match status" value="1"/>
</dbReference>
<keyword evidence="11" id="KW-1185">Reference proteome</keyword>
<evidence type="ECO:0000256" key="3">
    <source>
        <dbReference type="ARBA" id="ARBA00022598"/>
    </source>
</evidence>
<comment type="domain">
    <text evidence="8">The N-terminal region contains the highly conserved SGGXDS motif, predicted to be a P-loop motif involved in ATP binding.</text>
</comment>
<dbReference type="InterPro" id="IPR012094">
    <property type="entry name" value="tRNA_Ile_lys_synt"/>
</dbReference>
<dbReference type="NCBIfam" id="TIGR02432">
    <property type="entry name" value="lysidine_TilS_N"/>
    <property type="match status" value="1"/>
</dbReference>
<dbReference type="KEGG" id="abat:CFX1CAM_1852"/>
<evidence type="ECO:0000259" key="9">
    <source>
        <dbReference type="SMART" id="SM00977"/>
    </source>
</evidence>
<dbReference type="Gene3D" id="1.20.59.20">
    <property type="match status" value="1"/>
</dbReference>
<keyword evidence="2 8" id="KW-0963">Cytoplasm</keyword>
<sequence length="479" mass="54393">MFLKKLAKAASIQCGLQQDVPILVGVSGGADSLALLFGLEALGYPLVIAHVDHALRSESRAEADFVQNIATLQGWSFFSQRIDVGEFAQNERLSIEEAAREVRYRFLFEQARQHRCQAVAVGHHADDQVETVLMHLLRGAALSGLRGMPFRRLMPQWDAHIPLVRPLLGFWRVEIEAYVNSLSLTPCVDLSNLDTTFYRNRLRQELIPELETYNPRLKAVIWRMADVLNEEANWMDQLSLQGYQECLRKEAKDWIEIKLSHFLQQPTALQRRVLRHAIEKLQPDLRDIGFDAINRGLNFAYGANSGDQIDLIARLNLVVVGDVLIVKTWSAELPDFDLPLLTEPAYHATLDIGRHVKLRHGWRLEAEILEEISAELLENVKNIPTDEAWLDYDRVTMPVMVRGSAAGERFQPLGMGGHSQSLQDLFVNQKVPAHLRPFWPLVVSEGQIAWVVGLRPSEGFKISEKTQRIVKIKLIKSDQ</sequence>
<feature type="domain" description="Lysidine-tRNA(Ile) synthetase C-terminal" evidence="9">
    <location>
        <begin position="399"/>
        <end position="472"/>
    </location>
</feature>
<dbReference type="SUPFAM" id="SSF52402">
    <property type="entry name" value="Adenine nucleotide alpha hydrolases-like"/>
    <property type="match status" value="1"/>
</dbReference>
<dbReference type="PANTHER" id="PTHR43033:SF1">
    <property type="entry name" value="TRNA(ILE)-LYSIDINE SYNTHASE-RELATED"/>
    <property type="match status" value="1"/>
</dbReference>
<keyword evidence="3 8" id="KW-0436">Ligase</keyword>
<comment type="function">
    <text evidence="8">Ligates lysine onto the cytidine present at position 34 of the AUA codon-specific tRNA(Ile) that contains the anticodon CAU, in an ATP-dependent manner. Cytidine is converted to lysidine, thus changing the amino acid specificity of the tRNA from methionine to isoleucine.</text>
</comment>
<dbReference type="InterPro" id="IPR014729">
    <property type="entry name" value="Rossmann-like_a/b/a_fold"/>
</dbReference>
<dbReference type="Gene3D" id="3.40.50.620">
    <property type="entry name" value="HUPs"/>
    <property type="match status" value="1"/>
</dbReference>
<dbReference type="InterPro" id="IPR011063">
    <property type="entry name" value="TilS/TtcA_N"/>
</dbReference>
<evidence type="ECO:0000256" key="6">
    <source>
        <dbReference type="ARBA" id="ARBA00022840"/>
    </source>
</evidence>
<comment type="catalytic activity">
    <reaction evidence="7 8">
        <text>cytidine(34) in tRNA(Ile2) + L-lysine + ATP = lysidine(34) in tRNA(Ile2) + AMP + diphosphate + H(+)</text>
        <dbReference type="Rhea" id="RHEA:43744"/>
        <dbReference type="Rhea" id="RHEA-COMP:10625"/>
        <dbReference type="Rhea" id="RHEA-COMP:10670"/>
        <dbReference type="ChEBI" id="CHEBI:15378"/>
        <dbReference type="ChEBI" id="CHEBI:30616"/>
        <dbReference type="ChEBI" id="CHEBI:32551"/>
        <dbReference type="ChEBI" id="CHEBI:33019"/>
        <dbReference type="ChEBI" id="CHEBI:82748"/>
        <dbReference type="ChEBI" id="CHEBI:83665"/>
        <dbReference type="ChEBI" id="CHEBI:456215"/>
        <dbReference type="EC" id="6.3.4.19"/>
    </reaction>
</comment>